<accession>A0A0G0ZJB4</accession>
<organism evidence="1 2">
    <name type="scientific">Candidatus Giovannonibacteria bacterium GW2011_GWF2_42_19</name>
    <dbReference type="NCBI Taxonomy" id="1618659"/>
    <lineage>
        <taxon>Bacteria</taxon>
        <taxon>Candidatus Giovannoniibacteriota</taxon>
    </lineage>
</organism>
<dbReference type="AlphaFoldDB" id="A0A0G0ZJB4"/>
<proteinExistence type="predicted"/>
<protein>
    <submittedName>
        <fullName evidence="1">Uncharacterized protein</fullName>
    </submittedName>
</protein>
<dbReference type="STRING" id="1618659.UV11_C0002G0025"/>
<dbReference type="EMBL" id="LCDF01000002">
    <property type="protein sequence ID" value="KKS48872.1"/>
    <property type="molecule type" value="Genomic_DNA"/>
</dbReference>
<evidence type="ECO:0000313" key="1">
    <source>
        <dbReference type="EMBL" id="KKS48872.1"/>
    </source>
</evidence>
<comment type="caution">
    <text evidence="1">The sequence shown here is derived from an EMBL/GenBank/DDBJ whole genome shotgun (WGS) entry which is preliminary data.</text>
</comment>
<reference evidence="1 2" key="1">
    <citation type="journal article" date="2015" name="Nature">
        <title>rRNA introns, odd ribosomes, and small enigmatic genomes across a large radiation of phyla.</title>
        <authorList>
            <person name="Brown C.T."/>
            <person name="Hug L.A."/>
            <person name="Thomas B.C."/>
            <person name="Sharon I."/>
            <person name="Castelle C.J."/>
            <person name="Singh A."/>
            <person name="Wilkins M.J."/>
            <person name="Williams K.H."/>
            <person name="Banfield J.F."/>
        </authorList>
    </citation>
    <scope>NUCLEOTIDE SEQUENCE [LARGE SCALE GENOMIC DNA]</scope>
</reference>
<evidence type="ECO:0000313" key="2">
    <source>
        <dbReference type="Proteomes" id="UP000034036"/>
    </source>
</evidence>
<name>A0A0G0ZJB4_9BACT</name>
<dbReference type="Proteomes" id="UP000034036">
    <property type="component" value="Unassembled WGS sequence"/>
</dbReference>
<sequence>MGQIRVHKSDQKIIDILNAMAERACLRLISRDILIGDPPDSVAGVALTFEEISNCPLPNQELPYSPMLKKLLLQVLERFRNIDISASPEDQSMLTGSSIARDGEDVSMHIDGRRFSEEVFDMGSVFFQIIHELGHNFKDTDNLKGTTPIGITNAISKELGLTCWRWPDEVKEIFICPNPMPPHKVYLIGEDGRIEDEADLRFDHDPNPIVPFTDGERFVRGAY</sequence>
<gene>
    <name evidence="1" type="ORF">UV11_C0002G0025</name>
</gene>